<feature type="signal peptide" evidence="12">
    <location>
        <begin position="1"/>
        <end position="23"/>
    </location>
</feature>
<evidence type="ECO:0000256" key="3">
    <source>
        <dbReference type="ARBA" id="ARBA00011071"/>
    </source>
</evidence>
<keyword evidence="5 11" id="KW-0328">Glycosyltransferase</keyword>
<name>A0A024TV02_9STRA</name>
<dbReference type="UniPathway" id="UPA00196"/>
<dbReference type="PANTHER" id="PTHR12886:SF0">
    <property type="entry name" value="GPI MANNOSYLTRANSFERASE 1"/>
    <property type="match status" value="1"/>
</dbReference>
<dbReference type="Pfam" id="PF05007">
    <property type="entry name" value="Mannosyl_trans"/>
    <property type="match status" value="1"/>
</dbReference>
<evidence type="ECO:0000256" key="2">
    <source>
        <dbReference type="ARBA" id="ARBA00004687"/>
    </source>
</evidence>
<evidence type="ECO:0000256" key="12">
    <source>
        <dbReference type="SAM" id="SignalP"/>
    </source>
</evidence>
<reference evidence="13" key="1">
    <citation type="submission" date="2013-12" db="EMBL/GenBank/DDBJ databases">
        <title>The Genome Sequence of Aphanomyces invadans NJM9701.</title>
        <authorList>
            <consortium name="The Broad Institute Genomics Platform"/>
            <person name="Russ C."/>
            <person name="Tyler B."/>
            <person name="van West P."/>
            <person name="Dieguez-Uribeondo J."/>
            <person name="Young S.K."/>
            <person name="Zeng Q."/>
            <person name="Gargeya S."/>
            <person name="Fitzgerald M."/>
            <person name="Abouelleil A."/>
            <person name="Alvarado L."/>
            <person name="Chapman S.B."/>
            <person name="Gainer-Dewar J."/>
            <person name="Goldberg J."/>
            <person name="Griggs A."/>
            <person name="Gujja S."/>
            <person name="Hansen M."/>
            <person name="Howarth C."/>
            <person name="Imamovic A."/>
            <person name="Ireland A."/>
            <person name="Larimer J."/>
            <person name="McCowan C."/>
            <person name="Murphy C."/>
            <person name="Pearson M."/>
            <person name="Poon T.W."/>
            <person name="Priest M."/>
            <person name="Roberts A."/>
            <person name="Saif S."/>
            <person name="Shea T."/>
            <person name="Sykes S."/>
            <person name="Wortman J."/>
            <person name="Nusbaum C."/>
            <person name="Birren B."/>
        </authorList>
    </citation>
    <scope>NUCLEOTIDE SEQUENCE [LARGE SCALE GENOMIC DNA]</scope>
    <source>
        <strain evidence="13">NJM9701</strain>
    </source>
</reference>
<dbReference type="VEuPathDB" id="FungiDB:H310_09158"/>
<evidence type="ECO:0000256" key="1">
    <source>
        <dbReference type="ARBA" id="ARBA00004477"/>
    </source>
</evidence>
<sequence length="411" mass="47184">MQARTAGVFAVGLIVRLACVIWAEYQDRTMPVKYTDVDYDVYTDASREIVQGNSPFDRTTYRYTPILAFMLLPNVHVHEAWGKLLFVASDIVVGYLLYAILRLRAMPESSAINYTMWWLFHPFSINISTRGNADTVVVLMCLLTIYFLMRKHLVVAAIFYGLAVHFKIYPIVFALSFLVFLDEDYDASIRPLKTTAGGFAKAWHWLNRRRLAFGVISGGVFLGLTAGFYFMYGYTFLFEAYLYHLTRTDNRHNFSMYFYDLYLRYGTNIGFVMGLLAFLPQFLTLFNISLRCGKDLIFAQFLLTITFVVFNKVCTAQYFLWYSVYLPLVLPTSELNGWQGLGIIGAWFGGELHWLYWAYGLEMLGHNTFFPIWVAGLVFFAVNIGIMALFISKHHLHPLFSNGSVVALAKD</sequence>
<keyword evidence="10 11" id="KW-0472">Membrane</keyword>
<dbReference type="PANTHER" id="PTHR12886">
    <property type="entry name" value="PIG-M MANNOSYLTRANSFERASE"/>
    <property type="match status" value="1"/>
</dbReference>
<evidence type="ECO:0000313" key="13">
    <source>
        <dbReference type="EMBL" id="ETV97809.1"/>
    </source>
</evidence>
<keyword evidence="7 11" id="KW-0812">Transmembrane</keyword>
<feature type="transmembrane region" description="Helical" evidence="11">
    <location>
        <begin position="340"/>
        <end position="358"/>
    </location>
</feature>
<evidence type="ECO:0000256" key="10">
    <source>
        <dbReference type="ARBA" id="ARBA00023136"/>
    </source>
</evidence>
<evidence type="ECO:0000256" key="4">
    <source>
        <dbReference type="ARBA" id="ARBA00022502"/>
    </source>
</evidence>
<organism evidence="13">
    <name type="scientific">Aphanomyces invadans</name>
    <dbReference type="NCBI Taxonomy" id="157072"/>
    <lineage>
        <taxon>Eukaryota</taxon>
        <taxon>Sar</taxon>
        <taxon>Stramenopiles</taxon>
        <taxon>Oomycota</taxon>
        <taxon>Saprolegniomycetes</taxon>
        <taxon>Saprolegniales</taxon>
        <taxon>Verrucalvaceae</taxon>
        <taxon>Aphanomyces</taxon>
    </lineage>
</organism>
<feature type="chain" id="PRO_5001534668" description="GPI mannosyltransferase 1" evidence="12">
    <location>
        <begin position="24"/>
        <end position="411"/>
    </location>
</feature>
<keyword evidence="4 11" id="KW-0337">GPI-anchor biosynthesis</keyword>
<feature type="transmembrane region" description="Helical" evidence="11">
    <location>
        <begin position="155"/>
        <end position="181"/>
    </location>
</feature>
<feature type="transmembrane region" description="Helical" evidence="11">
    <location>
        <begin position="370"/>
        <end position="391"/>
    </location>
</feature>
<keyword evidence="9 11" id="KW-1133">Transmembrane helix</keyword>
<dbReference type="GO" id="GO:0005789">
    <property type="term" value="C:endoplasmic reticulum membrane"/>
    <property type="evidence" value="ECO:0007669"/>
    <property type="project" value="UniProtKB-SubCell"/>
</dbReference>
<evidence type="ECO:0000256" key="6">
    <source>
        <dbReference type="ARBA" id="ARBA00022679"/>
    </source>
</evidence>
<proteinExistence type="inferred from homology"/>
<protein>
    <recommendedName>
        <fullName evidence="11">GPI mannosyltransferase 1</fullName>
        <ecNumber evidence="11">2.4.1.-</ecNumber>
    </recommendedName>
    <alternativeName>
        <fullName evidence="11">GPI mannosyltransferase I</fullName>
    </alternativeName>
</protein>
<keyword evidence="8 11" id="KW-0256">Endoplasmic reticulum</keyword>
<feature type="transmembrane region" description="Helical" evidence="11">
    <location>
        <begin position="131"/>
        <end position="149"/>
    </location>
</feature>
<accession>A0A024TV02</accession>
<evidence type="ECO:0000256" key="5">
    <source>
        <dbReference type="ARBA" id="ARBA00022676"/>
    </source>
</evidence>
<comment type="pathway">
    <text evidence="2 11">Glycolipid biosynthesis; glycosylphosphatidylinositol-anchor biosynthesis.</text>
</comment>
<evidence type="ECO:0000256" key="11">
    <source>
        <dbReference type="RuleBase" id="RU365064"/>
    </source>
</evidence>
<evidence type="ECO:0000256" key="8">
    <source>
        <dbReference type="ARBA" id="ARBA00022824"/>
    </source>
</evidence>
<evidence type="ECO:0000256" key="9">
    <source>
        <dbReference type="ARBA" id="ARBA00022989"/>
    </source>
</evidence>
<dbReference type="AlphaFoldDB" id="A0A024TV02"/>
<keyword evidence="12" id="KW-0732">Signal</keyword>
<comment type="similarity">
    <text evidence="3 11">Belongs to the PIGM family.</text>
</comment>
<feature type="transmembrane region" description="Helical" evidence="11">
    <location>
        <begin position="265"/>
        <end position="286"/>
    </location>
</feature>
<dbReference type="GO" id="GO:0004376">
    <property type="term" value="F:GPI mannosyltransferase activity"/>
    <property type="evidence" value="ECO:0007669"/>
    <property type="project" value="InterPro"/>
</dbReference>
<comment type="function">
    <text evidence="11">Catalytic subunit of the glycosylphosphatidylinositol-mannosyltransferase I complex which catalyzes the transfer of the first mannose, via an alpha-1,4 bond from a dolichol-phosphate-mannose (Dol-P-Man) to the glucosaminyl acyl phosphatidylinositol (GlcN-(acyl)PI) intermediate to generate alpha-D-Man-(1-&gt;4)-alpha-D-GlcN-(1-&gt;6)-(1-radyl,2-acyl-sn-glycero-3-phospho)-2-acyl-inositol and participates in the sixth step of the glycosylphosphatidylinositol-anchor biosynthesis.</text>
</comment>
<dbReference type="EC" id="2.4.1.-" evidence="11"/>
<dbReference type="GO" id="GO:1990529">
    <property type="term" value="C:glycosylphosphatidylinositol-mannosyltransferase I complex"/>
    <property type="evidence" value="ECO:0007669"/>
    <property type="project" value="TreeGrafter"/>
</dbReference>
<dbReference type="STRING" id="157072.A0A024TV02"/>
<dbReference type="OrthoDB" id="1741594at2759"/>
<dbReference type="InterPro" id="IPR007704">
    <property type="entry name" value="PIG-M"/>
</dbReference>
<dbReference type="GeneID" id="20086208"/>
<dbReference type="EMBL" id="KI913971">
    <property type="protein sequence ID" value="ETV97809.1"/>
    <property type="molecule type" value="Genomic_DNA"/>
</dbReference>
<dbReference type="GO" id="GO:0051751">
    <property type="term" value="F:alpha-1,4-mannosyltransferase activity"/>
    <property type="evidence" value="ECO:0007669"/>
    <property type="project" value="InterPro"/>
</dbReference>
<dbReference type="RefSeq" id="XP_008873370.1">
    <property type="nucleotide sequence ID" value="XM_008875148.1"/>
</dbReference>
<gene>
    <name evidence="13" type="ORF">H310_09158</name>
</gene>
<evidence type="ECO:0000256" key="7">
    <source>
        <dbReference type="ARBA" id="ARBA00022692"/>
    </source>
</evidence>
<comment type="subcellular location">
    <subcellularLocation>
        <location evidence="1 11">Endoplasmic reticulum membrane</location>
        <topology evidence="1 11">Multi-pass membrane protein</topology>
    </subcellularLocation>
</comment>
<dbReference type="eggNOG" id="KOG3893">
    <property type="taxonomic scope" value="Eukaryota"/>
</dbReference>
<feature type="transmembrane region" description="Helical" evidence="11">
    <location>
        <begin position="80"/>
        <end position="101"/>
    </location>
</feature>
<dbReference type="GO" id="GO:0006506">
    <property type="term" value="P:GPI anchor biosynthetic process"/>
    <property type="evidence" value="ECO:0007669"/>
    <property type="project" value="UniProtKB-UniPathway"/>
</dbReference>
<keyword evidence="6 11" id="KW-0808">Transferase</keyword>
<feature type="transmembrane region" description="Helical" evidence="11">
    <location>
        <begin position="298"/>
        <end position="320"/>
    </location>
</feature>
<feature type="transmembrane region" description="Helical" evidence="11">
    <location>
        <begin position="211"/>
        <end position="232"/>
    </location>
</feature>